<organism evidence="2 4">
    <name type="scientific">Shewanella fidelis</name>
    <dbReference type="NCBI Taxonomy" id="173509"/>
    <lineage>
        <taxon>Bacteria</taxon>
        <taxon>Pseudomonadati</taxon>
        <taxon>Pseudomonadota</taxon>
        <taxon>Gammaproteobacteria</taxon>
        <taxon>Alteromonadales</taxon>
        <taxon>Shewanellaceae</taxon>
        <taxon>Shewanella</taxon>
    </lineage>
</organism>
<reference evidence="3 5" key="1">
    <citation type="journal article" date="2022" name="bioRxiv">
        <title>Prophages regulate Shewanella fidelis 3313 motility and biofilm formation: implications for gut colonization dynamics in Ciona robusta.</title>
        <authorList>
            <person name="Natarajan O."/>
            <person name="Gibboney S.L."/>
            <person name="Young M.N."/>
            <person name="Lim S.J."/>
            <person name="Pluta N."/>
            <person name="Atkinson C.G."/>
            <person name="Leigh B.A."/>
            <person name="Liberti A."/>
            <person name="Kees E.D."/>
            <person name="Breitbart M."/>
            <person name="Gralnick J.A."/>
            <person name="Dishaw L.J."/>
        </authorList>
    </citation>
    <scope>NUCLEOTIDE SEQUENCE [LARGE SCALE GENOMIC DNA]</scope>
    <source>
        <strain evidence="3 5">JG4066</strain>
    </source>
</reference>
<evidence type="ECO:0000313" key="4">
    <source>
        <dbReference type="Proteomes" id="UP001259340"/>
    </source>
</evidence>
<dbReference type="EMBL" id="JAPMLE010000001">
    <property type="protein sequence ID" value="MDR8523830.1"/>
    <property type="molecule type" value="Genomic_DNA"/>
</dbReference>
<gene>
    <name evidence="2" type="ORF">OS133_09115</name>
    <name evidence="3" type="ORF">OS134_06595</name>
</gene>
<evidence type="ECO:0000256" key="1">
    <source>
        <dbReference type="SAM" id="SignalP"/>
    </source>
</evidence>
<dbReference type="AlphaFoldDB" id="A0AAW8NNG4"/>
<accession>A0AAW8NNG4</accession>
<evidence type="ECO:0000313" key="2">
    <source>
        <dbReference type="EMBL" id="MDR8523830.1"/>
    </source>
</evidence>
<dbReference type="EMBL" id="JAPMLD010000002">
    <property type="protein sequence ID" value="MDW4823734.1"/>
    <property type="molecule type" value="Genomic_DNA"/>
</dbReference>
<evidence type="ECO:0000313" key="5">
    <source>
        <dbReference type="Proteomes" id="UP001271263"/>
    </source>
</evidence>
<proteinExistence type="predicted"/>
<feature type="signal peptide" evidence="1">
    <location>
        <begin position="1"/>
        <end position="17"/>
    </location>
</feature>
<reference evidence="2" key="2">
    <citation type="submission" date="2022-11" db="EMBL/GenBank/DDBJ databases">
        <title>Prophages regulate Shewanella fidelis motility and biofilm formation: implications for gut colonization dynamics in Ciona robusta.</title>
        <authorList>
            <person name="Natarajan O."/>
            <person name="Gibboney S.L."/>
            <person name="Young M.N."/>
            <person name="Lim S.J."/>
            <person name="Pluta N."/>
            <person name="Atkinson C.G.F."/>
            <person name="Leigh B.A."/>
            <person name="Liberti A."/>
            <person name="Kees E."/>
            <person name="Breitbart M."/>
            <person name="Gralnick J."/>
            <person name="Dishaw L.J."/>
        </authorList>
    </citation>
    <scope>NUCLEOTIDE SEQUENCE</scope>
    <source>
        <strain evidence="2">3313</strain>
    </source>
</reference>
<keyword evidence="1" id="KW-0732">Signal</keyword>
<keyword evidence="5" id="KW-1185">Reference proteome</keyword>
<sequence length="108" mass="12162">MKLFILFLALFSIASSAEKTQNFTVKNAGASCFKEPSWPNESTSKYLCVFELNAVSPYFEENTRMEVLNSFVKSQSLKCKISDGIEMTDPKANTEHAMFLIVYHVSCS</sequence>
<name>A0AAW8NNG4_9GAMM</name>
<dbReference type="Proteomes" id="UP001271263">
    <property type="component" value="Unassembled WGS sequence"/>
</dbReference>
<feature type="chain" id="PRO_5043398529" evidence="1">
    <location>
        <begin position="18"/>
        <end position="108"/>
    </location>
</feature>
<comment type="caution">
    <text evidence="2">The sequence shown here is derived from an EMBL/GenBank/DDBJ whole genome shotgun (WGS) entry which is preliminary data.</text>
</comment>
<evidence type="ECO:0000313" key="3">
    <source>
        <dbReference type="EMBL" id="MDW4823734.1"/>
    </source>
</evidence>
<protein>
    <submittedName>
        <fullName evidence="2">Uncharacterized protein</fullName>
    </submittedName>
</protein>
<dbReference type="RefSeq" id="WP_310654672.1">
    <property type="nucleotide sequence ID" value="NZ_JAPMLA010000001.1"/>
</dbReference>
<dbReference type="Proteomes" id="UP001259340">
    <property type="component" value="Unassembled WGS sequence"/>
</dbReference>